<reference evidence="1 2" key="1">
    <citation type="submission" date="2005-07" db="EMBL/GenBank/DDBJ databases">
        <authorList>
            <person name="Mural R.J."/>
            <person name="Li P.W."/>
            <person name="Adams M.D."/>
            <person name="Amanatides P.G."/>
            <person name="Baden-Tillson H."/>
            <person name="Barnstead M."/>
            <person name="Chin S.H."/>
            <person name="Dew I."/>
            <person name="Evans C.A."/>
            <person name="Ferriera S."/>
            <person name="Flanigan M."/>
            <person name="Fosler C."/>
            <person name="Glodek A."/>
            <person name="Gu Z."/>
            <person name="Holt R.A."/>
            <person name="Jennings D."/>
            <person name="Kraft C.L."/>
            <person name="Lu F."/>
            <person name="Nguyen T."/>
            <person name="Nusskern D.R."/>
            <person name="Pfannkoch C.M."/>
            <person name="Sitter C."/>
            <person name="Sutton G.G."/>
            <person name="Venter J.C."/>
            <person name="Wang Z."/>
            <person name="Woodage T."/>
            <person name="Zheng X.H."/>
            <person name="Zhong F."/>
        </authorList>
    </citation>
    <scope>NUCLEOTIDE SEQUENCE [LARGE SCALE GENOMIC DNA]</scope>
    <source>
        <strain>BN</strain>
        <strain evidence="2">Sprague-Dawley</strain>
    </source>
</reference>
<dbReference type="EMBL" id="CH473951">
    <property type="protein sequence ID" value="EDM02413.1"/>
    <property type="molecule type" value="Genomic_DNA"/>
</dbReference>
<accession>A6HU50</accession>
<protein>
    <submittedName>
        <fullName evidence="1">RCG37108</fullName>
    </submittedName>
</protein>
<evidence type="ECO:0000313" key="2">
    <source>
        <dbReference type="Proteomes" id="UP000234681"/>
    </source>
</evidence>
<proteinExistence type="predicted"/>
<evidence type="ECO:0000313" key="1">
    <source>
        <dbReference type="EMBL" id="EDM02413.1"/>
    </source>
</evidence>
<organism evidence="1 2">
    <name type="scientific">Rattus norvegicus</name>
    <name type="common">Rat</name>
    <dbReference type="NCBI Taxonomy" id="10116"/>
    <lineage>
        <taxon>Eukaryota</taxon>
        <taxon>Metazoa</taxon>
        <taxon>Chordata</taxon>
        <taxon>Craniata</taxon>
        <taxon>Vertebrata</taxon>
        <taxon>Euteleostomi</taxon>
        <taxon>Mammalia</taxon>
        <taxon>Eutheria</taxon>
        <taxon>Euarchontoglires</taxon>
        <taxon>Glires</taxon>
        <taxon>Rodentia</taxon>
        <taxon>Myomorpha</taxon>
        <taxon>Muroidea</taxon>
        <taxon>Muridae</taxon>
        <taxon>Murinae</taxon>
        <taxon>Rattus</taxon>
    </lineage>
</organism>
<dbReference type="Proteomes" id="UP000234681">
    <property type="component" value="Chromosome 15"/>
</dbReference>
<gene>
    <name evidence="1" type="ORF">rCG_37108</name>
</gene>
<name>A6HU50_RAT</name>
<sequence>MAAYITVPRKTFNSNRCLK</sequence>
<dbReference type="AlphaFoldDB" id="A6HU50"/>